<evidence type="ECO:0000256" key="3">
    <source>
        <dbReference type="ARBA" id="ARBA00022969"/>
    </source>
</evidence>
<dbReference type="HOGENOM" id="CLU_030750_0_0_1"/>
<keyword evidence="4" id="KW-0805">Transcription regulation</keyword>
<dbReference type="GeneID" id="19905082"/>
<dbReference type="OrthoDB" id="2575228at2759"/>
<dbReference type="AlphaFoldDB" id="R7Z339"/>
<feature type="compositionally biased region" description="Basic residues" evidence="8">
    <location>
        <begin position="473"/>
        <end position="488"/>
    </location>
</feature>
<dbReference type="EMBL" id="JH767598">
    <property type="protein sequence ID" value="EON68513.1"/>
    <property type="molecule type" value="Genomic_DNA"/>
</dbReference>
<evidence type="ECO:0000256" key="1">
    <source>
        <dbReference type="ARBA" id="ARBA00008881"/>
    </source>
</evidence>
<feature type="compositionally biased region" description="Pro residues" evidence="8">
    <location>
        <begin position="358"/>
        <end position="369"/>
    </location>
</feature>
<keyword evidence="6" id="KW-0804">Transcription</keyword>
<protein>
    <recommendedName>
        <fullName evidence="2">Developmental regulatory protein wetA</fullName>
    </recommendedName>
</protein>
<sequence length="576" mass="62188">MAMLQQHIGFPMRPADKEVDWSDTYDDLFGQYVETDLLELSDNTFEPSSSDDLPDTFFDVSGSSNGSDPVDVSPMPTCDGRRTESRESWQKTLRYLEQNPALSPQGNQASIYPESCGRAAASDTELFSLLSLEPKTPQIETAASFFSTPGSPSPLAYRNRKLTNTPVQDESVIRKVSHGIKKQTRKSSRSPRMMRSSFYRTGLQDLWNRRTETGADRFNIQIPATQLPASPPPSAKFNQNGFEITGEHSAGFKHEVSSPRTNHFDFNAQMRLTPLSSPVLGCSNGGRSSFYQPAEIATAALAATFTTDPLHALQTPPTTAPLQTAPWGPESSILLDLSFSVSPDFSAHRSAALDWPPTSAPQPCGPPPTYHSSGPNLLGLSAVPGDLSTAGLMISCEPSALGGLDMELDASGFAAEQAGLMAMQGYTTTPARQTQRQRERQRQLASPSRSPSSSPPPITPSRHRRTSSVAKTPRSHHRRSKSSHHGSHHGANPSGGGHSRTSSAPVGFVNFTADDSRKILTGVAPSGSSKTKARREKEAADKRRKLSLAATRAVLEAGGDLGRLKQEGLFFLNGEA</sequence>
<feature type="region of interest" description="Disordered" evidence="8">
    <location>
        <begin position="429"/>
        <end position="507"/>
    </location>
</feature>
<evidence type="ECO:0000313" key="9">
    <source>
        <dbReference type="EMBL" id="EON68513.1"/>
    </source>
</evidence>
<feature type="region of interest" description="Disordered" evidence="8">
    <location>
        <begin position="352"/>
        <end position="377"/>
    </location>
</feature>
<accession>R7Z339</accession>
<dbReference type="Proteomes" id="UP000016924">
    <property type="component" value="Unassembled WGS sequence"/>
</dbReference>
<keyword evidence="7" id="KW-0183">Conidiation</keyword>
<organism evidence="9 10">
    <name type="scientific">Coniosporium apollinis (strain CBS 100218)</name>
    <name type="common">Rock-inhabiting black yeast</name>
    <dbReference type="NCBI Taxonomy" id="1168221"/>
    <lineage>
        <taxon>Eukaryota</taxon>
        <taxon>Fungi</taxon>
        <taxon>Dikarya</taxon>
        <taxon>Ascomycota</taxon>
        <taxon>Pezizomycotina</taxon>
        <taxon>Dothideomycetes</taxon>
        <taxon>Dothideomycetes incertae sedis</taxon>
        <taxon>Coniosporium</taxon>
    </lineage>
</organism>
<dbReference type="PANTHER" id="PTHR22934:SF25">
    <property type="entry name" value="DEVELOPMENTAL REGULATORY PROTEIN WETA"/>
    <property type="match status" value="1"/>
</dbReference>
<comment type="similarity">
    <text evidence="1">Belongs to the wetA family.</text>
</comment>
<name>R7Z339_CONA1</name>
<evidence type="ECO:0000256" key="4">
    <source>
        <dbReference type="ARBA" id="ARBA00023015"/>
    </source>
</evidence>
<dbReference type="InterPro" id="IPR040112">
    <property type="entry name" value="WetA"/>
</dbReference>
<dbReference type="RefSeq" id="XP_007783830.1">
    <property type="nucleotide sequence ID" value="XM_007785640.1"/>
</dbReference>
<evidence type="ECO:0000313" key="10">
    <source>
        <dbReference type="Proteomes" id="UP000016924"/>
    </source>
</evidence>
<keyword evidence="10" id="KW-1185">Reference proteome</keyword>
<dbReference type="OMA" id="MMNPSRY"/>
<evidence type="ECO:0000256" key="2">
    <source>
        <dbReference type="ARBA" id="ARBA00015342"/>
    </source>
</evidence>
<evidence type="ECO:0000256" key="7">
    <source>
        <dbReference type="ARBA" id="ARBA00023321"/>
    </source>
</evidence>
<evidence type="ECO:0000256" key="6">
    <source>
        <dbReference type="ARBA" id="ARBA00023163"/>
    </source>
</evidence>
<proteinExistence type="inferred from homology"/>
<feature type="region of interest" description="Disordered" evidence="8">
    <location>
        <begin position="520"/>
        <end position="544"/>
    </location>
</feature>
<gene>
    <name evidence="9" type="ORF">W97_07771</name>
</gene>
<evidence type="ECO:0000256" key="8">
    <source>
        <dbReference type="SAM" id="MobiDB-lite"/>
    </source>
</evidence>
<dbReference type="PANTHER" id="PTHR22934">
    <property type="entry name" value="PROTEIN ESC1/WETA-RELATED"/>
    <property type="match status" value="1"/>
</dbReference>
<keyword evidence="5" id="KW-0010">Activator</keyword>
<dbReference type="STRING" id="1168221.R7Z339"/>
<keyword evidence="3" id="KW-0749">Sporulation</keyword>
<evidence type="ECO:0000256" key="5">
    <source>
        <dbReference type="ARBA" id="ARBA00023159"/>
    </source>
</evidence>
<reference evidence="10" key="1">
    <citation type="submission" date="2012-06" db="EMBL/GenBank/DDBJ databases">
        <title>The genome sequence of Coniosporium apollinis CBS 100218.</title>
        <authorList>
            <consortium name="The Broad Institute Genome Sequencing Platform"/>
            <person name="Cuomo C."/>
            <person name="Gorbushina A."/>
            <person name="Noack S."/>
            <person name="Walker B."/>
            <person name="Young S.K."/>
            <person name="Zeng Q."/>
            <person name="Gargeya S."/>
            <person name="Fitzgerald M."/>
            <person name="Haas B."/>
            <person name="Abouelleil A."/>
            <person name="Alvarado L."/>
            <person name="Arachchi H.M."/>
            <person name="Berlin A.M."/>
            <person name="Chapman S.B."/>
            <person name="Goldberg J."/>
            <person name="Griggs A."/>
            <person name="Gujja S."/>
            <person name="Hansen M."/>
            <person name="Howarth C."/>
            <person name="Imamovic A."/>
            <person name="Larimer J."/>
            <person name="McCowan C."/>
            <person name="Montmayeur A."/>
            <person name="Murphy C."/>
            <person name="Neiman D."/>
            <person name="Pearson M."/>
            <person name="Priest M."/>
            <person name="Roberts A."/>
            <person name="Saif S."/>
            <person name="Shea T."/>
            <person name="Sisk P."/>
            <person name="Sykes S."/>
            <person name="Wortman J."/>
            <person name="Nusbaum C."/>
            <person name="Birren B."/>
        </authorList>
    </citation>
    <scope>NUCLEOTIDE SEQUENCE [LARGE SCALE GENOMIC DNA]</scope>
    <source>
        <strain evidence="10">CBS 100218</strain>
    </source>
</reference>
<dbReference type="GO" id="GO:0030435">
    <property type="term" value="P:sporulation resulting in formation of a cellular spore"/>
    <property type="evidence" value="ECO:0007669"/>
    <property type="project" value="UniProtKB-KW"/>
</dbReference>
<feature type="region of interest" description="Disordered" evidence="8">
    <location>
        <begin position="62"/>
        <end position="84"/>
    </location>
</feature>
<dbReference type="GO" id="GO:0048315">
    <property type="term" value="P:conidium formation"/>
    <property type="evidence" value="ECO:0007669"/>
    <property type="project" value="UniProtKB-KW"/>
</dbReference>
<dbReference type="eggNOG" id="ENOG502S8IT">
    <property type="taxonomic scope" value="Eukaryota"/>
</dbReference>